<dbReference type="Ensembl" id="ENSXETT00000062234">
    <property type="protein sequence ID" value="ENSXETP00000063248"/>
    <property type="gene ID" value="ENSXETG00000017617"/>
</dbReference>
<reference evidence="4" key="1">
    <citation type="journal article" date="2002" name="Dev. Dyn.">
        <title>Genetic and genomic tools for Xenopus research: The NIH Xenopus initiative.</title>
        <authorList>
            <person name="Klein S.L."/>
            <person name="Strausberg R.L."/>
            <person name="Wagner L."/>
            <person name="Pontius J."/>
            <person name="Clifton S.W."/>
            <person name="Richardson P."/>
        </authorList>
    </citation>
    <scope>NUCLEOTIDE SEQUENCE</scope>
</reference>
<dbReference type="GO" id="GO:0000447">
    <property type="term" value="P:endonucleolytic cleavage in ITS1 to separate SSU-rRNA from 5.8S rRNA and LSU-rRNA from tricistronic rRNA transcript (SSU-rRNA, 5.8S rRNA, LSU-rRNA)"/>
    <property type="evidence" value="ECO:0000318"/>
    <property type="project" value="GO_Central"/>
</dbReference>
<dbReference type="GO" id="GO:0000172">
    <property type="term" value="C:ribonuclease MRP complex"/>
    <property type="evidence" value="ECO:0000318"/>
    <property type="project" value="GO_Central"/>
</dbReference>
<dbReference type="Xenbase" id="XB-GENE-977891">
    <property type="gene designation" value="rpp40"/>
</dbReference>
<dbReference type="GO" id="GO:0030681">
    <property type="term" value="C:multimeric ribonuclease P complex"/>
    <property type="evidence" value="ECO:0000318"/>
    <property type="project" value="GO_Central"/>
</dbReference>
<dbReference type="OMA" id="HAYNCRV"/>
<proteinExistence type="evidence at transcript level"/>
<dbReference type="GeneTree" id="ENSGT00390000014167"/>
<sequence length="359" mass="40786">MLRGLEACPRHLLVCEKSSFLHEKSRHSALVQSHYYNCSVSLLLPECASLPEHIKRTVDNFGRYYLVRNLPLHEFVKEDFINTFVKKGAFYALTYRTRIDQDNSAALLPTGKLILSVDKDTYEELGLQGKPSLYSGKNPLRYIIKIDLTEEGLAPGGKKFQRLNWAFTEKKPLKCDFLLAWDNTGAPSILSYFCKYTVKECNFKITSRISRDLPCPVLKSGDLHGKPEESCSSEELFDWLGAVSNSIDCDNDSSNFISAFCCPHPNTMVERAHLCTINGFVTPENIQRLLDQLREYFAEPKLTQWVSLIVHGFADSPVSWKECEHGFFKGGENLYSVVVFNNQDYWLQMAVGTHDGCPP</sequence>
<dbReference type="DNASU" id="779871"/>
<evidence type="ECO:0000313" key="1">
    <source>
        <dbReference type="EMBL" id="AAI21648.1"/>
    </source>
</evidence>
<dbReference type="PANTHER" id="PTHR15396:SF1">
    <property type="entry name" value="RIBONUCLEASE P PROTEIN SUBUNIT P40"/>
    <property type="match status" value="1"/>
</dbReference>
<dbReference type="EC" id="3.1.26.5" evidence="4"/>
<name>Q0V9B8_XENTR</name>
<reference evidence="2" key="3">
    <citation type="journal article" date="2010" name="Science">
        <title>The genome of the Western clawed frog Xenopus tropicalis.</title>
        <authorList>
            <person name="Hellsten U."/>
            <person name="Harland R.M."/>
            <person name="Gilchrist M.J."/>
            <person name="Hendrix D."/>
            <person name="Jurka J."/>
            <person name="Kapitonov V."/>
            <person name="Ovcharenko I."/>
            <person name="Putnam N.H."/>
            <person name="Shu S."/>
            <person name="Taher L."/>
            <person name="Blitz I.L."/>
            <person name="Blumberg B."/>
            <person name="Dichmann D.S."/>
            <person name="Dubchak I."/>
            <person name="Amaya E."/>
            <person name="Detter J.C."/>
            <person name="Fletcher R."/>
            <person name="Gerhard D.S."/>
            <person name="Goodstein D."/>
            <person name="Graves T."/>
            <person name="Grigoriev I.V."/>
            <person name="Grimwood J."/>
            <person name="Kawashima T."/>
            <person name="Lindquist E."/>
            <person name="Lucas S.M."/>
            <person name="Mead P.E."/>
            <person name="Mitros T."/>
            <person name="Ogino H."/>
            <person name="Ohta Y."/>
            <person name="Poliakov A.V."/>
            <person name="Pollet N."/>
            <person name="Robert J."/>
            <person name="Salamov A."/>
            <person name="Sater A.K."/>
            <person name="Schmutz J."/>
            <person name="Terry A."/>
            <person name="Vize P.D."/>
            <person name="Warren W.C."/>
            <person name="Wells D."/>
            <person name="Wills A."/>
            <person name="Wilson R.K."/>
            <person name="Zimmerman L.B."/>
            <person name="Zorn A.M."/>
            <person name="Grainger R."/>
            <person name="Grammer T."/>
            <person name="Khokha M.K."/>
            <person name="Richardson P.M."/>
            <person name="Rokhsar D.S."/>
        </authorList>
    </citation>
    <scope>NUCLEOTIDE SEQUENCE [LARGE SCALE GENOMIC DNA]</scope>
    <source>
        <strain evidence="2">Nigerian</strain>
    </source>
</reference>
<dbReference type="Bgee" id="ENSXETG00000017617">
    <property type="expression patterns" value="Expressed in egg cell and 14 other cell types or tissues"/>
</dbReference>
<reference evidence="2" key="4">
    <citation type="submission" date="2020-05" db="UniProtKB">
        <authorList>
            <consortium name="Ensembl"/>
        </authorList>
    </citation>
    <scope>IDENTIFICATION</scope>
</reference>
<dbReference type="STRING" id="8364.ENSXETP00000012473"/>
<evidence type="ECO:0000313" key="2">
    <source>
        <dbReference type="Ensembl" id="ENSXETP00000063248"/>
    </source>
</evidence>
<dbReference type="InterPro" id="IPR013893">
    <property type="entry name" value="RNase_P_Rpp40"/>
</dbReference>
<dbReference type="GeneID" id="779871"/>
<dbReference type="CTD" id="10799"/>
<protein>
    <submittedName>
        <fullName evidence="4">Ribonuclease P protein subunit p40</fullName>
        <ecNumber evidence="4">3.1.26.5</ecNumber>
    </submittedName>
    <submittedName>
        <fullName evidence="2">Ribonuclease P/MRP 40kDa subunit</fullName>
    </submittedName>
</protein>
<gene>
    <name evidence="2 4 5" type="primary">rpp40</name>
    <name evidence="1" type="synonym">MGC147356</name>
</gene>
<dbReference type="Pfam" id="PF08584">
    <property type="entry name" value="Ribonuc_P_40"/>
    <property type="match status" value="1"/>
</dbReference>
<dbReference type="KEGG" id="xtr:779871"/>
<dbReference type="OrthoDB" id="63112at2759"/>
<dbReference type="GO" id="GO:0001682">
    <property type="term" value="P:tRNA 5'-leader removal"/>
    <property type="evidence" value="ECO:0000318"/>
    <property type="project" value="GO_Central"/>
</dbReference>
<dbReference type="GO" id="GO:0004526">
    <property type="term" value="F:ribonuclease P activity"/>
    <property type="evidence" value="ECO:0007669"/>
    <property type="project" value="UniProtKB-EC"/>
</dbReference>
<evidence type="ECO:0000313" key="4">
    <source>
        <dbReference type="RefSeq" id="NP_001072417.1"/>
    </source>
</evidence>
<dbReference type="EMBL" id="BC121647">
    <property type="protein sequence ID" value="AAI21648.1"/>
    <property type="molecule type" value="mRNA"/>
</dbReference>
<dbReference type="PANTHER" id="PTHR15396">
    <property type="entry name" value="RIBONUCLEASE P PROTEIN SUBUNIT P40"/>
    <property type="match status" value="1"/>
</dbReference>
<evidence type="ECO:0000313" key="3">
    <source>
        <dbReference type="Proteomes" id="UP000008143"/>
    </source>
</evidence>
<dbReference type="AlphaFoldDB" id="Q0V9B8"/>
<accession>Q0V9B8</accession>
<evidence type="ECO:0000313" key="5">
    <source>
        <dbReference type="Xenbase" id="XB-GENE-977891"/>
    </source>
</evidence>
<dbReference type="Proteomes" id="UP000008143">
    <property type="component" value="Chromosome 6"/>
</dbReference>
<reference evidence="1" key="2">
    <citation type="submission" date="2006-08" db="EMBL/GenBank/DDBJ databases">
        <authorList>
            <consortium name="NIH - Xenopus Gene Collection (XGC) project"/>
        </authorList>
    </citation>
    <scope>NUCLEOTIDE SEQUENCE [LARGE SCALE MRNA]</scope>
    <source>
        <strain evidence="1">N6</strain>
        <tissue evidence="1">Skin</tissue>
    </source>
</reference>
<keyword evidence="3" id="KW-1185">Reference proteome</keyword>
<dbReference type="AGR" id="Xenbase:XB-GENE-977891"/>
<organism evidence="1">
    <name type="scientific">Xenopus tropicalis</name>
    <name type="common">Western clawed frog</name>
    <name type="synonym">Silurana tropicalis</name>
    <dbReference type="NCBI Taxonomy" id="8364"/>
    <lineage>
        <taxon>Eukaryota</taxon>
        <taxon>Metazoa</taxon>
        <taxon>Chordata</taxon>
        <taxon>Craniata</taxon>
        <taxon>Vertebrata</taxon>
        <taxon>Euteleostomi</taxon>
        <taxon>Amphibia</taxon>
        <taxon>Batrachia</taxon>
        <taxon>Anura</taxon>
        <taxon>Pipoidea</taxon>
        <taxon>Pipidae</taxon>
        <taxon>Xenopodinae</taxon>
        <taxon>Xenopus</taxon>
        <taxon>Silurana</taxon>
    </lineage>
</organism>
<dbReference type="RefSeq" id="NP_001072417.1">
    <property type="nucleotide sequence ID" value="NM_001078949.1"/>
</dbReference>
<reference evidence="4" key="5">
    <citation type="submission" date="2025-04" db="UniProtKB">
        <authorList>
            <consortium name="RefSeq"/>
        </authorList>
    </citation>
    <scope>IDENTIFICATION</scope>
</reference>